<dbReference type="PANTHER" id="PTHR17550">
    <property type="entry name" value="E3 UBIQUITIN-PROTEIN LIGASE TTC3"/>
    <property type="match status" value="1"/>
</dbReference>
<dbReference type="PANTHER" id="PTHR17550:SF4">
    <property type="entry name" value="E3 UBIQUITIN-PROTEIN LIGASE TTC3"/>
    <property type="match status" value="1"/>
</dbReference>
<dbReference type="AlphaFoldDB" id="A0ABD1GC34"/>
<evidence type="ECO:0000256" key="2">
    <source>
        <dbReference type="SAM" id="MobiDB-lite"/>
    </source>
</evidence>
<dbReference type="Pfam" id="PF13639">
    <property type="entry name" value="zf-RING_2"/>
    <property type="match status" value="1"/>
</dbReference>
<comment type="caution">
    <text evidence="4">The sequence shown here is derived from an EMBL/GenBank/DDBJ whole genome shotgun (WGS) entry which is preliminary data.</text>
</comment>
<evidence type="ECO:0000256" key="1">
    <source>
        <dbReference type="PROSITE-ProRule" id="PRU00175"/>
    </source>
</evidence>
<dbReference type="GO" id="GO:0008270">
    <property type="term" value="F:zinc ion binding"/>
    <property type="evidence" value="ECO:0007669"/>
    <property type="project" value="UniProtKB-KW"/>
</dbReference>
<dbReference type="Gene3D" id="3.30.40.10">
    <property type="entry name" value="Zinc/RING finger domain, C3HC4 (zinc finger)"/>
    <property type="match status" value="1"/>
</dbReference>
<evidence type="ECO:0000313" key="5">
    <source>
        <dbReference type="Proteomes" id="UP001567538"/>
    </source>
</evidence>
<dbReference type="InterPro" id="IPR013083">
    <property type="entry name" value="Znf_RING/FYVE/PHD"/>
</dbReference>
<dbReference type="SMART" id="SM00184">
    <property type="entry name" value="RING"/>
    <property type="match status" value="1"/>
</dbReference>
<reference evidence="4 5" key="1">
    <citation type="submission" date="2024-06" db="EMBL/GenBank/DDBJ databases">
        <title>A chromosome level genome sequence of Diviner's sage (Salvia divinorum).</title>
        <authorList>
            <person name="Ford S.A."/>
            <person name="Ro D.-K."/>
            <person name="Ness R.W."/>
            <person name="Phillips M.A."/>
        </authorList>
    </citation>
    <scope>NUCLEOTIDE SEQUENCE [LARGE SCALE GENOMIC DNA]</scope>
    <source>
        <strain evidence="4">SAF-2024a</strain>
        <tissue evidence="4">Leaf</tissue>
    </source>
</reference>
<accession>A0ABD1GC34</accession>
<proteinExistence type="predicted"/>
<dbReference type="Proteomes" id="UP001567538">
    <property type="component" value="Unassembled WGS sequence"/>
</dbReference>
<evidence type="ECO:0000259" key="3">
    <source>
        <dbReference type="PROSITE" id="PS50089"/>
    </source>
</evidence>
<name>A0ABD1GC34_SALDI</name>
<feature type="compositionally biased region" description="Basic and acidic residues" evidence="2">
    <location>
        <begin position="69"/>
        <end position="80"/>
    </location>
</feature>
<sequence length="164" mass="18507">MASYSNRSAAAPRYDRSMLHGDETVFLIPPAQSRRPSPAPHWYDCSMLQGDETIFLVRRHQSRRFAANGHDRPAVREPDRNLGLPQNGDDAPERRRMIAAHIRSKAVRDHAVDGGGVCVVCQDDLVAENRKIARLDCGHHYHQRCITSWLNVKNTCPLCLTTVI</sequence>
<evidence type="ECO:0000313" key="4">
    <source>
        <dbReference type="EMBL" id="KAL1541619.1"/>
    </source>
</evidence>
<dbReference type="InterPro" id="IPR001841">
    <property type="entry name" value="Znf_RING"/>
</dbReference>
<dbReference type="EMBL" id="JBEAFC010000009">
    <property type="protein sequence ID" value="KAL1541619.1"/>
    <property type="molecule type" value="Genomic_DNA"/>
</dbReference>
<organism evidence="4 5">
    <name type="scientific">Salvia divinorum</name>
    <name type="common">Maria pastora</name>
    <name type="synonym">Diviner's sage</name>
    <dbReference type="NCBI Taxonomy" id="28513"/>
    <lineage>
        <taxon>Eukaryota</taxon>
        <taxon>Viridiplantae</taxon>
        <taxon>Streptophyta</taxon>
        <taxon>Embryophyta</taxon>
        <taxon>Tracheophyta</taxon>
        <taxon>Spermatophyta</taxon>
        <taxon>Magnoliopsida</taxon>
        <taxon>eudicotyledons</taxon>
        <taxon>Gunneridae</taxon>
        <taxon>Pentapetalae</taxon>
        <taxon>asterids</taxon>
        <taxon>lamiids</taxon>
        <taxon>Lamiales</taxon>
        <taxon>Lamiaceae</taxon>
        <taxon>Nepetoideae</taxon>
        <taxon>Mentheae</taxon>
        <taxon>Salviinae</taxon>
        <taxon>Salvia</taxon>
        <taxon>Salvia subgen. Calosphace</taxon>
    </lineage>
</organism>
<keyword evidence="1" id="KW-0862">Zinc</keyword>
<keyword evidence="1" id="KW-0863">Zinc-finger</keyword>
<gene>
    <name evidence="4" type="ORF">AAHA92_25819</name>
</gene>
<dbReference type="SUPFAM" id="SSF57850">
    <property type="entry name" value="RING/U-box"/>
    <property type="match status" value="1"/>
</dbReference>
<protein>
    <recommendedName>
        <fullName evidence="3">RING-type domain-containing protein</fullName>
    </recommendedName>
</protein>
<dbReference type="PROSITE" id="PS50089">
    <property type="entry name" value="ZF_RING_2"/>
    <property type="match status" value="1"/>
</dbReference>
<keyword evidence="1" id="KW-0479">Metal-binding</keyword>
<keyword evidence="5" id="KW-1185">Reference proteome</keyword>
<feature type="region of interest" description="Disordered" evidence="2">
    <location>
        <begin position="66"/>
        <end position="91"/>
    </location>
</feature>
<feature type="domain" description="RING-type" evidence="3">
    <location>
        <begin position="118"/>
        <end position="159"/>
    </location>
</feature>